<dbReference type="CDD" id="cd00093">
    <property type="entry name" value="HTH_XRE"/>
    <property type="match status" value="1"/>
</dbReference>
<accession>A0ABW6ZBS8</accession>
<dbReference type="SUPFAM" id="SSF51306">
    <property type="entry name" value="LexA/Signal peptidase"/>
    <property type="match status" value="1"/>
</dbReference>
<dbReference type="Pfam" id="PF13443">
    <property type="entry name" value="HTH_26"/>
    <property type="match status" value="1"/>
</dbReference>
<evidence type="ECO:0000313" key="3">
    <source>
        <dbReference type="Proteomes" id="UP001604043"/>
    </source>
</evidence>
<gene>
    <name evidence="2" type="ORF">V5F30_00050</name>
</gene>
<protein>
    <submittedName>
        <fullName evidence="2">Helix-turn-helix transcriptional regulator</fullName>
    </submittedName>
</protein>
<sequence length="247" mass="26746">MSTNEPAATAYLRFVLKEMGISATELAKRAGVAATTLTRPLNDPGHKFTLTTKTISRIAEASGISPGPFFSAPDLATASLASVFDDRVYDPKRWGEPGSAPGLTAIVGEAEAGAWREPEIADVGLYPPLLLRSSNYEPKDCFGLVMRGRSLEKIANDGDVLFCVRLEASGRAPIAGDVVIVERRTPDDRWIEVSARVIARGAHGPVLHFASRDYRFVDEIPYPPEGDDKSVKIIGEVLYVVRAAHLK</sequence>
<keyword evidence="3" id="KW-1185">Reference proteome</keyword>
<comment type="caution">
    <text evidence="2">The sequence shown here is derived from an EMBL/GenBank/DDBJ whole genome shotgun (WGS) entry which is preliminary data.</text>
</comment>
<dbReference type="EMBL" id="JBAFUR010000001">
    <property type="protein sequence ID" value="MFG1250574.1"/>
    <property type="molecule type" value="Genomic_DNA"/>
</dbReference>
<dbReference type="RefSeq" id="WP_394007097.1">
    <property type="nucleotide sequence ID" value="NZ_JBAFUR010000001.1"/>
</dbReference>
<evidence type="ECO:0000313" key="2">
    <source>
        <dbReference type="EMBL" id="MFG1250574.1"/>
    </source>
</evidence>
<name>A0ABW6ZBS8_9HYPH</name>
<organism evidence="2 3">
    <name type="scientific">Xanthobacter aminoxidans</name>
    <dbReference type="NCBI Taxonomy" id="186280"/>
    <lineage>
        <taxon>Bacteria</taxon>
        <taxon>Pseudomonadati</taxon>
        <taxon>Pseudomonadota</taxon>
        <taxon>Alphaproteobacteria</taxon>
        <taxon>Hyphomicrobiales</taxon>
        <taxon>Xanthobacteraceae</taxon>
        <taxon>Xanthobacter</taxon>
    </lineage>
</organism>
<dbReference type="Proteomes" id="UP001604043">
    <property type="component" value="Unassembled WGS sequence"/>
</dbReference>
<dbReference type="InterPro" id="IPR001387">
    <property type="entry name" value="Cro/C1-type_HTH"/>
</dbReference>
<dbReference type="InterPro" id="IPR010982">
    <property type="entry name" value="Lambda_DNA-bd_dom_sf"/>
</dbReference>
<evidence type="ECO:0000259" key="1">
    <source>
        <dbReference type="Pfam" id="PF13443"/>
    </source>
</evidence>
<dbReference type="SUPFAM" id="SSF47413">
    <property type="entry name" value="lambda repressor-like DNA-binding domains"/>
    <property type="match status" value="1"/>
</dbReference>
<dbReference type="InterPro" id="IPR036286">
    <property type="entry name" value="LexA/Signal_pep-like_sf"/>
</dbReference>
<dbReference type="Gene3D" id="1.10.260.40">
    <property type="entry name" value="lambda repressor-like DNA-binding domains"/>
    <property type="match status" value="1"/>
</dbReference>
<feature type="domain" description="HTH cro/C1-type" evidence="1">
    <location>
        <begin position="13"/>
        <end position="68"/>
    </location>
</feature>
<reference evidence="2 3" key="1">
    <citation type="submission" date="2024-02" db="EMBL/GenBank/DDBJ databases">
        <title>Expansion and revision of Xanthobacter and proposal of Roseixanthobacter gen. nov.</title>
        <authorList>
            <person name="Soltysiak M.P.M."/>
            <person name="Jalihal A."/>
            <person name="Ory A."/>
            <person name="Chrisophersen C."/>
            <person name="Lee A.D."/>
            <person name="Boulton J."/>
            <person name="Springer M."/>
        </authorList>
    </citation>
    <scope>NUCLEOTIDE SEQUENCE [LARGE SCALE GENOMIC DNA]</scope>
    <source>
        <strain evidence="2 3">CB5</strain>
    </source>
</reference>
<proteinExistence type="predicted"/>
<dbReference type="Gene3D" id="2.10.109.10">
    <property type="entry name" value="Umud Fragment, subunit A"/>
    <property type="match status" value="1"/>
</dbReference>